<sequence length="186" mass="18880">MHQNLTQTRFHTQSQLCLQKAYNSKYIMEKKMQLNFLHFTVFLIFSLSAFNIASARGDTEKLTPSEMSTESNAPSGDTNGASGSGHGPNWDYGWGWGSSPAGGWGYGSGSGRSPNGFGRGYGFGFGSGTGSGSGYGYGSGGDGAHGGGYGAGSGQGSSGGSGYGGGSGGSSGNSNTWPSSNRKHHG</sequence>
<feature type="compositionally biased region" description="Gly residues" evidence="1">
    <location>
        <begin position="138"/>
        <end position="171"/>
    </location>
</feature>
<organism evidence="3 4">
    <name type="scientific">Herrania umbratica</name>
    <dbReference type="NCBI Taxonomy" id="108875"/>
    <lineage>
        <taxon>Eukaryota</taxon>
        <taxon>Viridiplantae</taxon>
        <taxon>Streptophyta</taxon>
        <taxon>Embryophyta</taxon>
        <taxon>Tracheophyta</taxon>
        <taxon>Spermatophyta</taxon>
        <taxon>Magnoliopsida</taxon>
        <taxon>eudicotyledons</taxon>
        <taxon>Gunneridae</taxon>
        <taxon>Pentapetalae</taxon>
        <taxon>rosids</taxon>
        <taxon>malvids</taxon>
        <taxon>Malvales</taxon>
        <taxon>Malvaceae</taxon>
        <taxon>Byttnerioideae</taxon>
        <taxon>Herrania</taxon>
    </lineage>
</organism>
<keyword evidence="2" id="KW-0812">Transmembrane</keyword>
<dbReference type="OrthoDB" id="1752061at2759"/>
<proteinExistence type="predicted"/>
<accession>A0A6J1AI62</accession>
<keyword evidence="2" id="KW-1133">Transmembrane helix</keyword>
<evidence type="ECO:0000256" key="1">
    <source>
        <dbReference type="SAM" id="MobiDB-lite"/>
    </source>
</evidence>
<reference evidence="4" key="1">
    <citation type="submission" date="2025-08" db="UniProtKB">
        <authorList>
            <consortium name="RefSeq"/>
        </authorList>
    </citation>
    <scope>IDENTIFICATION</scope>
    <source>
        <tissue evidence="4">Leaf</tissue>
    </source>
</reference>
<evidence type="ECO:0000256" key="2">
    <source>
        <dbReference type="SAM" id="Phobius"/>
    </source>
</evidence>
<gene>
    <name evidence="4" type="primary">LOC110418290</name>
</gene>
<dbReference type="Proteomes" id="UP000504621">
    <property type="component" value="Unplaced"/>
</dbReference>
<protein>
    <submittedName>
        <fullName evidence="4">Glycine-rich cell wall structural protein 1</fullName>
    </submittedName>
</protein>
<feature type="compositionally biased region" description="Polar residues" evidence="1">
    <location>
        <begin position="65"/>
        <end position="81"/>
    </location>
</feature>
<dbReference type="GeneID" id="110418290"/>
<feature type="region of interest" description="Disordered" evidence="1">
    <location>
        <begin position="59"/>
        <end position="84"/>
    </location>
</feature>
<keyword evidence="2" id="KW-0472">Membrane</keyword>
<dbReference type="AlphaFoldDB" id="A0A6J1AI62"/>
<feature type="region of interest" description="Disordered" evidence="1">
    <location>
        <begin position="138"/>
        <end position="186"/>
    </location>
</feature>
<feature type="transmembrane region" description="Helical" evidence="2">
    <location>
        <begin position="34"/>
        <end position="53"/>
    </location>
</feature>
<evidence type="ECO:0000313" key="3">
    <source>
        <dbReference type="Proteomes" id="UP000504621"/>
    </source>
</evidence>
<evidence type="ECO:0000313" key="4">
    <source>
        <dbReference type="RefSeq" id="XP_021286653.1"/>
    </source>
</evidence>
<name>A0A6J1AI62_9ROSI</name>
<dbReference type="RefSeq" id="XP_021286653.1">
    <property type="nucleotide sequence ID" value="XM_021430978.1"/>
</dbReference>
<keyword evidence="3" id="KW-1185">Reference proteome</keyword>